<name>A0A087USD0_STEMI</name>
<dbReference type="OrthoDB" id="6435853at2759"/>
<gene>
    <name evidence="1" type="ORF">X975_05809</name>
</gene>
<dbReference type="Pfam" id="PF05380">
    <property type="entry name" value="Peptidase_A17"/>
    <property type="match status" value="1"/>
</dbReference>
<protein>
    <submittedName>
        <fullName evidence="1">Uncharacterized protein</fullName>
    </submittedName>
</protein>
<keyword evidence="2" id="KW-1185">Reference proteome</keyword>
<dbReference type="EMBL" id="KK121345">
    <property type="protein sequence ID" value="KFM80269.1"/>
    <property type="molecule type" value="Genomic_DNA"/>
</dbReference>
<reference evidence="1 2" key="1">
    <citation type="submission" date="2013-11" db="EMBL/GenBank/DDBJ databases">
        <title>Genome sequencing of Stegodyphus mimosarum.</title>
        <authorList>
            <person name="Bechsgaard J."/>
        </authorList>
    </citation>
    <scope>NUCLEOTIDE SEQUENCE [LARGE SCALE GENOMIC DNA]</scope>
</reference>
<sequence>MLEYGLVVYLRAVTRDNRVITSFICSKNRVVPLKFITLPHLELLACLLSSRLAKQVSRCLKFDVNTY</sequence>
<accession>A0A087USD0</accession>
<evidence type="ECO:0000313" key="1">
    <source>
        <dbReference type="EMBL" id="KFM80269.1"/>
    </source>
</evidence>
<evidence type="ECO:0000313" key="2">
    <source>
        <dbReference type="Proteomes" id="UP000054359"/>
    </source>
</evidence>
<organism evidence="1 2">
    <name type="scientific">Stegodyphus mimosarum</name>
    <name type="common">African social velvet spider</name>
    <dbReference type="NCBI Taxonomy" id="407821"/>
    <lineage>
        <taxon>Eukaryota</taxon>
        <taxon>Metazoa</taxon>
        <taxon>Ecdysozoa</taxon>
        <taxon>Arthropoda</taxon>
        <taxon>Chelicerata</taxon>
        <taxon>Arachnida</taxon>
        <taxon>Araneae</taxon>
        <taxon>Araneomorphae</taxon>
        <taxon>Entelegynae</taxon>
        <taxon>Eresoidea</taxon>
        <taxon>Eresidae</taxon>
        <taxon>Stegodyphus</taxon>
    </lineage>
</organism>
<dbReference type="Proteomes" id="UP000054359">
    <property type="component" value="Unassembled WGS sequence"/>
</dbReference>
<dbReference type="InterPro" id="IPR008042">
    <property type="entry name" value="Retrotrans_Pao"/>
</dbReference>
<proteinExistence type="predicted"/>
<feature type="non-terminal residue" evidence="1">
    <location>
        <position position="67"/>
    </location>
</feature>
<dbReference type="AlphaFoldDB" id="A0A087USD0"/>